<sequence>MLPSTVYRQSCLLVGMHFAVGGNAAPAETRDIQVDTIDTDASLIRMGLLMGEPEYFQPRDDSVRSGDSGSDSSTATAPSTAPSSDNGEVVPEFIPPVDKSVHPNDVPDASKRDDSSLAPRALTADQKEALRLHNVARAKVKNKALVWDTNLETAARAWAKKVAQKGKLEHSQSATRPNQGENMAYAWSSGTYKSPMTAGTQGWLAEAKNYHVSSQFPPPSTFISNHRRDSAQCVWKTTTKIGIAAASDGKGGWYTVARYSPPGNYVNQKPY</sequence>
<comment type="caution">
    <text evidence="3">The sequence shown here is derived from an EMBL/GenBank/DDBJ whole genome shotgun (WGS) entry which is preliminary data.</text>
</comment>
<organism evidence="3 4">
    <name type="scientific">Fusarium albosuccineum</name>
    <dbReference type="NCBI Taxonomy" id="1237068"/>
    <lineage>
        <taxon>Eukaryota</taxon>
        <taxon>Fungi</taxon>
        <taxon>Dikarya</taxon>
        <taxon>Ascomycota</taxon>
        <taxon>Pezizomycotina</taxon>
        <taxon>Sordariomycetes</taxon>
        <taxon>Hypocreomycetidae</taxon>
        <taxon>Hypocreales</taxon>
        <taxon>Nectriaceae</taxon>
        <taxon>Fusarium</taxon>
        <taxon>Fusarium decemcellulare species complex</taxon>
    </lineage>
</organism>
<dbReference type="Pfam" id="PF00188">
    <property type="entry name" value="CAP"/>
    <property type="match status" value="1"/>
</dbReference>
<keyword evidence="4" id="KW-1185">Reference proteome</keyword>
<evidence type="ECO:0000313" key="4">
    <source>
        <dbReference type="Proteomes" id="UP000554235"/>
    </source>
</evidence>
<reference evidence="3 4" key="1">
    <citation type="submission" date="2020-01" db="EMBL/GenBank/DDBJ databases">
        <title>Identification and distribution of gene clusters putatively required for synthesis of sphingolipid metabolism inhibitors in phylogenetically diverse species of the filamentous fungus Fusarium.</title>
        <authorList>
            <person name="Kim H.-S."/>
            <person name="Busman M."/>
            <person name="Brown D.W."/>
            <person name="Divon H."/>
            <person name="Uhlig S."/>
            <person name="Proctor R.H."/>
        </authorList>
    </citation>
    <scope>NUCLEOTIDE SEQUENCE [LARGE SCALE GENOMIC DNA]</scope>
    <source>
        <strain evidence="3 4">NRRL 20459</strain>
    </source>
</reference>
<dbReference type="PANTHER" id="PTHR10334">
    <property type="entry name" value="CYSTEINE-RICH SECRETORY PROTEIN-RELATED"/>
    <property type="match status" value="1"/>
</dbReference>
<dbReference type="SMART" id="SM00198">
    <property type="entry name" value="SCP"/>
    <property type="match status" value="1"/>
</dbReference>
<feature type="domain" description="SCP" evidence="2">
    <location>
        <begin position="124"/>
        <end position="267"/>
    </location>
</feature>
<dbReference type="EMBL" id="JAADYS010000216">
    <property type="protein sequence ID" value="KAF4471376.1"/>
    <property type="molecule type" value="Genomic_DNA"/>
</dbReference>
<dbReference type="InterPro" id="IPR014044">
    <property type="entry name" value="CAP_dom"/>
</dbReference>
<feature type="region of interest" description="Disordered" evidence="1">
    <location>
        <begin position="55"/>
        <end position="119"/>
    </location>
</feature>
<dbReference type="SUPFAM" id="SSF55797">
    <property type="entry name" value="PR-1-like"/>
    <property type="match status" value="1"/>
</dbReference>
<dbReference type="OrthoDB" id="43654at2759"/>
<dbReference type="Proteomes" id="UP000554235">
    <property type="component" value="Unassembled WGS sequence"/>
</dbReference>
<name>A0A8H4PIB1_9HYPO</name>
<dbReference type="Gene3D" id="3.40.33.10">
    <property type="entry name" value="CAP"/>
    <property type="match status" value="1"/>
</dbReference>
<evidence type="ECO:0000256" key="1">
    <source>
        <dbReference type="SAM" id="MobiDB-lite"/>
    </source>
</evidence>
<dbReference type="PRINTS" id="PR00837">
    <property type="entry name" value="V5TPXLIKE"/>
</dbReference>
<accession>A0A8H4PIB1</accession>
<protein>
    <submittedName>
        <fullName evidence="3">Plant PR-1 class of pathogen related</fullName>
    </submittedName>
</protein>
<dbReference type="InterPro" id="IPR035940">
    <property type="entry name" value="CAP_sf"/>
</dbReference>
<evidence type="ECO:0000313" key="3">
    <source>
        <dbReference type="EMBL" id="KAF4471376.1"/>
    </source>
</evidence>
<dbReference type="InterPro" id="IPR001283">
    <property type="entry name" value="CRISP-related"/>
</dbReference>
<evidence type="ECO:0000259" key="2">
    <source>
        <dbReference type="SMART" id="SM00198"/>
    </source>
</evidence>
<dbReference type="AlphaFoldDB" id="A0A8H4PIB1"/>
<gene>
    <name evidence="3" type="ORF">FALBO_1716</name>
</gene>
<proteinExistence type="predicted"/>
<feature type="compositionally biased region" description="Low complexity" evidence="1">
    <location>
        <begin position="65"/>
        <end position="85"/>
    </location>
</feature>